<comment type="similarity">
    <text evidence="1">Belongs to the EamA transporter family.</text>
</comment>
<feature type="transmembrane region" description="Helical" evidence="2">
    <location>
        <begin position="95"/>
        <end position="119"/>
    </location>
</feature>
<feature type="transmembrane region" description="Helical" evidence="2">
    <location>
        <begin position="222"/>
        <end position="243"/>
    </location>
</feature>
<keyword evidence="2" id="KW-0472">Membrane</keyword>
<dbReference type="Proteomes" id="UP000218387">
    <property type="component" value="Chromosome"/>
</dbReference>
<dbReference type="Pfam" id="PF00892">
    <property type="entry name" value="EamA"/>
    <property type="match status" value="2"/>
</dbReference>
<dbReference type="SUPFAM" id="SSF103481">
    <property type="entry name" value="Multidrug resistance efflux transporter EmrE"/>
    <property type="match status" value="2"/>
</dbReference>
<feature type="transmembrane region" description="Helical" evidence="2">
    <location>
        <begin position="20"/>
        <end position="38"/>
    </location>
</feature>
<dbReference type="InterPro" id="IPR037185">
    <property type="entry name" value="EmrE-like"/>
</dbReference>
<dbReference type="InterPro" id="IPR000620">
    <property type="entry name" value="EamA_dom"/>
</dbReference>
<feature type="transmembrane region" description="Helical" evidence="2">
    <location>
        <begin position="249"/>
        <end position="269"/>
    </location>
</feature>
<feature type="transmembrane region" description="Helical" evidence="2">
    <location>
        <begin position="305"/>
        <end position="322"/>
    </location>
</feature>
<feature type="transmembrane region" description="Helical" evidence="2">
    <location>
        <begin position="281"/>
        <end position="299"/>
    </location>
</feature>
<reference evidence="4 5" key="1">
    <citation type="submission" date="2018-05" db="EMBL/GenBank/DDBJ databases">
        <title>Genome comparison of Eubacterium sp.</title>
        <authorList>
            <person name="Feng Y."/>
            <person name="Sanchez-Andrea I."/>
            <person name="Stams A.J.M."/>
            <person name="De Vos W.M."/>
        </authorList>
    </citation>
    <scope>NUCLEOTIDE SEQUENCE [LARGE SCALE GENOMIC DNA]</scope>
    <source>
        <strain evidence="4 5">YI</strain>
    </source>
</reference>
<keyword evidence="5" id="KW-1185">Reference proteome</keyword>
<evidence type="ECO:0000259" key="3">
    <source>
        <dbReference type="Pfam" id="PF00892"/>
    </source>
</evidence>
<keyword evidence="2" id="KW-1133">Transmembrane helix</keyword>
<dbReference type="EMBL" id="CP029487">
    <property type="protein sequence ID" value="QCT73046.1"/>
    <property type="molecule type" value="Genomic_DNA"/>
</dbReference>
<evidence type="ECO:0000313" key="5">
    <source>
        <dbReference type="Proteomes" id="UP000218387"/>
    </source>
</evidence>
<accession>A0A4V1GME9</accession>
<gene>
    <name evidence="4" type="ORF">CPZ25_017490</name>
</gene>
<evidence type="ECO:0000313" key="4">
    <source>
        <dbReference type="EMBL" id="QCT73046.1"/>
    </source>
</evidence>
<name>A0A4V1GME9_EUBML</name>
<dbReference type="KEGG" id="emt:CPZ25_017490"/>
<feature type="transmembrane region" description="Helical" evidence="2">
    <location>
        <begin position="50"/>
        <end position="74"/>
    </location>
</feature>
<feature type="transmembrane region" description="Helical" evidence="2">
    <location>
        <begin position="125"/>
        <end position="143"/>
    </location>
</feature>
<evidence type="ECO:0000256" key="2">
    <source>
        <dbReference type="SAM" id="Phobius"/>
    </source>
</evidence>
<dbReference type="PANTHER" id="PTHR22911:SF137">
    <property type="entry name" value="SOLUTE CARRIER FAMILY 35 MEMBER G2-RELATED"/>
    <property type="match status" value="1"/>
</dbReference>
<keyword evidence="2" id="KW-0812">Transmembrane</keyword>
<dbReference type="AlphaFoldDB" id="A0A4V1GME9"/>
<protein>
    <recommendedName>
        <fullName evidence="3">EamA domain-containing protein</fullName>
    </recommendedName>
</protein>
<evidence type="ECO:0000256" key="1">
    <source>
        <dbReference type="ARBA" id="ARBA00007362"/>
    </source>
</evidence>
<sequence length="335" mass="35266">MDVKEKLYQKNLSIAKRGLLWGLMGGLLYGISPMFQTLGMGTEPLSSGAVLGLCAIPMIVGCLQDFSSGIWVLIPNLKNGKGKEYVRSVKTKPGRFILLASLFGGLIAMAGFTLGVYFAGPVYPVAISATFPAIGAVLSRIFLKEKISGRGWCGILLCVAGAITVSWAPPSGDAYPNFYLGIACAVLASVGWSLEGIISCAGMDFVDPEIALGIRQFASGTMFLFVLPFVASGVNLKAFGLLFSTLPSMAFVFIAIAGFGAGIGYFYYYKCNNVCGASRGMSLNIIYTLVSAVLSVVFLGSTITATFIIGIIVLLSGALMVVGKPSELLSLRDIS</sequence>
<organism evidence="4 5">
    <name type="scientific">Eubacterium maltosivorans</name>
    <dbReference type="NCBI Taxonomy" id="2041044"/>
    <lineage>
        <taxon>Bacteria</taxon>
        <taxon>Bacillati</taxon>
        <taxon>Bacillota</taxon>
        <taxon>Clostridia</taxon>
        <taxon>Eubacteriales</taxon>
        <taxon>Eubacteriaceae</taxon>
        <taxon>Eubacterium</taxon>
    </lineage>
</organism>
<feature type="domain" description="EamA" evidence="3">
    <location>
        <begin position="17"/>
        <end position="166"/>
    </location>
</feature>
<feature type="transmembrane region" description="Helical" evidence="2">
    <location>
        <begin position="180"/>
        <end position="201"/>
    </location>
</feature>
<proteinExistence type="inferred from homology"/>
<feature type="domain" description="EamA" evidence="3">
    <location>
        <begin position="180"/>
        <end position="322"/>
    </location>
</feature>
<dbReference type="PANTHER" id="PTHR22911">
    <property type="entry name" value="ACYL-MALONYL CONDENSING ENZYME-RELATED"/>
    <property type="match status" value="1"/>
</dbReference>
<dbReference type="RefSeq" id="WP_058695635.1">
    <property type="nucleotide sequence ID" value="NZ_CABJDW020000007.1"/>
</dbReference>
<feature type="transmembrane region" description="Helical" evidence="2">
    <location>
        <begin position="150"/>
        <end position="168"/>
    </location>
</feature>
<dbReference type="Gene3D" id="1.10.3730.20">
    <property type="match status" value="1"/>
</dbReference>
<dbReference type="GO" id="GO:0016020">
    <property type="term" value="C:membrane"/>
    <property type="evidence" value="ECO:0007669"/>
    <property type="project" value="InterPro"/>
</dbReference>